<evidence type="ECO:0000256" key="1">
    <source>
        <dbReference type="SAM" id="MobiDB-lite"/>
    </source>
</evidence>
<feature type="region of interest" description="Disordered" evidence="1">
    <location>
        <begin position="59"/>
        <end position="145"/>
    </location>
</feature>
<evidence type="ECO:0000313" key="2">
    <source>
        <dbReference type="EMBL" id="GEU40791.1"/>
    </source>
</evidence>
<comment type="caution">
    <text evidence="2">The sequence shown here is derived from an EMBL/GenBank/DDBJ whole genome shotgun (WGS) entry which is preliminary data.</text>
</comment>
<gene>
    <name evidence="2" type="ORF">Tci_012769</name>
</gene>
<feature type="compositionally biased region" description="Polar residues" evidence="1">
    <location>
        <begin position="104"/>
        <end position="145"/>
    </location>
</feature>
<organism evidence="2">
    <name type="scientific">Tanacetum cinerariifolium</name>
    <name type="common">Dalmatian daisy</name>
    <name type="synonym">Chrysanthemum cinerariifolium</name>
    <dbReference type="NCBI Taxonomy" id="118510"/>
    <lineage>
        <taxon>Eukaryota</taxon>
        <taxon>Viridiplantae</taxon>
        <taxon>Streptophyta</taxon>
        <taxon>Embryophyta</taxon>
        <taxon>Tracheophyta</taxon>
        <taxon>Spermatophyta</taxon>
        <taxon>Magnoliopsida</taxon>
        <taxon>eudicotyledons</taxon>
        <taxon>Gunneridae</taxon>
        <taxon>Pentapetalae</taxon>
        <taxon>asterids</taxon>
        <taxon>campanulids</taxon>
        <taxon>Asterales</taxon>
        <taxon>Asteraceae</taxon>
        <taxon>Asteroideae</taxon>
        <taxon>Anthemideae</taxon>
        <taxon>Anthemidinae</taxon>
        <taxon>Tanacetum</taxon>
    </lineage>
</organism>
<sequence length="145" mass="15841">MVSSSYCGLKATDRRIKVWWPTDKSYYERVVESFDQSKIKQKELALPIKILYPQALAINGSSTQTPPKKGLSTHAPHEKVLSTHVPPEKVSSPLAPPKKALPRKSTQAPRKMGSATQTPTKKVSSTKAPPTKVSTTQSGFKSVQG</sequence>
<dbReference type="AlphaFoldDB" id="A0A6L2JUN1"/>
<accession>A0A6L2JUN1</accession>
<reference evidence="2" key="1">
    <citation type="journal article" date="2019" name="Sci. Rep.">
        <title>Draft genome of Tanacetum cinerariifolium, the natural source of mosquito coil.</title>
        <authorList>
            <person name="Yamashiro T."/>
            <person name="Shiraishi A."/>
            <person name="Satake H."/>
            <person name="Nakayama K."/>
        </authorList>
    </citation>
    <scope>NUCLEOTIDE SEQUENCE</scope>
</reference>
<proteinExistence type="predicted"/>
<protein>
    <submittedName>
        <fullName evidence="2">Uncharacterized protein</fullName>
    </submittedName>
</protein>
<dbReference type="EMBL" id="BKCJ010001351">
    <property type="protein sequence ID" value="GEU40791.1"/>
    <property type="molecule type" value="Genomic_DNA"/>
</dbReference>
<name>A0A6L2JUN1_TANCI</name>